<feature type="region of interest" description="Disordered" evidence="7">
    <location>
        <begin position="367"/>
        <end position="407"/>
    </location>
</feature>
<feature type="transmembrane region" description="Helical" evidence="8">
    <location>
        <begin position="137"/>
        <end position="154"/>
    </location>
</feature>
<keyword evidence="3" id="KW-1003">Cell membrane</keyword>
<feature type="transmembrane region" description="Helical" evidence="8">
    <location>
        <begin position="52"/>
        <end position="76"/>
    </location>
</feature>
<sequence>MSHIAAAPGPSQPRRQDSSIQALRGIAVILMVAGHVIGVGNQGLRVGDHSAWHYSYLALADVRMPLFTLLSGYVYAMVPVAGWQQYPRLLEGKSRRLLYPLITVGTLQYVLACNIPGANYNPHKLPIWRIYVFGFEHLWFLQSIFVIFLIIGILDSIGVLDSRRGWAVATSVAAVAYVVVQIPARVDVFTVSGAVRLLPFFLIGYGLRRHSLLDLRGTPALLAMTAFAGFYTVRLLAIDGRFHPDGYEDRAITLTVGATALILIYSARGYLDAKPLAWIGGFSFGIYLLHDLATAGTRIGLERFGIHVRWELFLTGLLMGISAPIVFQLLFRNVTVIRTFVLGERPHTGRHTRKRRYGLRRKPAAVEIHSGNGSRSEPPTTGLAAARASSANRIASRTAAPPESLLK</sequence>
<reference evidence="10 11" key="1">
    <citation type="submission" date="2016-10" db="EMBL/GenBank/DDBJ databases">
        <title>Genome sequence of Nocardia seriolae strain EM150506, isolated from Anguila japonica.</title>
        <authorList>
            <person name="Han H.-J."/>
        </authorList>
    </citation>
    <scope>NUCLEOTIDE SEQUENCE [LARGE SCALE GENOMIC DNA]</scope>
    <source>
        <strain evidence="10 11">EM150506</strain>
    </source>
</reference>
<feature type="transmembrane region" description="Helical" evidence="8">
    <location>
        <begin position="219"/>
        <end position="238"/>
    </location>
</feature>
<dbReference type="EMBL" id="CP017839">
    <property type="protein sequence ID" value="APA97752.1"/>
    <property type="molecule type" value="Genomic_DNA"/>
</dbReference>
<keyword evidence="5 8" id="KW-1133">Transmembrane helix</keyword>
<evidence type="ECO:0000256" key="1">
    <source>
        <dbReference type="ARBA" id="ARBA00004651"/>
    </source>
</evidence>
<evidence type="ECO:0000256" key="6">
    <source>
        <dbReference type="ARBA" id="ARBA00023136"/>
    </source>
</evidence>
<dbReference type="PANTHER" id="PTHR40074">
    <property type="entry name" value="O-ACETYLTRANSFERASE WECH"/>
    <property type="match status" value="1"/>
</dbReference>
<gene>
    <name evidence="10" type="ORF">NS506_03702</name>
</gene>
<dbReference type="AlphaFoldDB" id="A0ABC8AV73"/>
<feature type="transmembrane region" description="Helical" evidence="8">
    <location>
        <begin position="166"/>
        <end position="182"/>
    </location>
</feature>
<feature type="transmembrane region" description="Helical" evidence="8">
    <location>
        <begin position="313"/>
        <end position="331"/>
    </location>
</feature>
<organism evidence="10 11">
    <name type="scientific">Nocardia seriolae</name>
    <dbReference type="NCBI Taxonomy" id="37332"/>
    <lineage>
        <taxon>Bacteria</taxon>
        <taxon>Bacillati</taxon>
        <taxon>Actinomycetota</taxon>
        <taxon>Actinomycetes</taxon>
        <taxon>Mycobacteriales</taxon>
        <taxon>Nocardiaceae</taxon>
        <taxon>Nocardia</taxon>
    </lineage>
</organism>
<dbReference type="PANTHER" id="PTHR40074:SF2">
    <property type="entry name" value="O-ACETYLTRANSFERASE WECH"/>
    <property type="match status" value="1"/>
</dbReference>
<accession>A0ABC8AV73</accession>
<evidence type="ECO:0000256" key="5">
    <source>
        <dbReference type="ARBA" id="ARBA00022989"/>
    </source>
</evidence>
<evidence type="ECO:0000256" key="8">
    <source>
        <dbReference type="SAM" id="Phobius"/>
    </source>
</evidence>
<feature type="transmembrane region" description="Helical" evidence="8">
    <location>
        <begin position="276"/>
        <end position="293"/>
    </location>
</feature>
<feature type="compositionally biased region" description="Low complexity" evidence="7">
    <location>
        <begin position="384"/>
        <end position="400"/>
    </location>
</feature>
<evidence type="ECO:0000256" key="4">
    <source>
        <dbReference type="ARBA" id="ARBA00022692"/>
    </source>
</evidence>
<evidence type="ECO:0000313" key="11">
    <source>
        <dbReference type="Proteomes" id="UP000180166"/>
    </source>
</evidence>
<evidence type="ECO:0000256" key="7">
    <source>
        <dbReference type="SAM" id="MobiDB-lite"/>
    </source>
</evidence>
<dbReference type="KEGG" id="nsr:NS506_03702"/>
<comment type="subcellular location">
    <subcellularLocation>
        <location evidence="1">Cell membrane</location>
        <topology evidence="1">Multi-pass membrane protein</topology>
    </subcellularLocation>
</comment>
<evidence type="ECO:0000256" key="3">
    <source>
        <dbReference type="ARBA" id="ARBA00022475"/>
    </source>
</evidence>
<evidence type="ECO:0000259" key="9">
    <source>
        <dbReference type="Pfam" id="PF01757"/>
    </source>
</evidence>
<feature type="transmembrane region" description="Helical" evidence="8">
    <location>
        <begin position="97"/>
        <end position="117"/>
    </location>
</feature>
<evidence type="ECO:0000313" key="10">
    <source>
        <dbReference type="EMBL" id="APA97752.1"/>
    </source>
</evidence>
<protein>
    <recommendedName>
        <fullName evidence="9">Acyltransferase 3 domain-containing protein</fullName>
    </recommendedName>
</protein>
<feature type="domain" description="Acyltransferase 3" evidence="9">
    <location>
        <begin position="19"/>
        <end position="325"/>
    </location>
</feature>
<evidence type="ECO:0000256" key="2">
    <source>
        <dbReference type="ARBA" id="ARBA00007400"/>
    </source>
</evidence>
<keyword evidence="6 8" id="KW-0472">Membrane</keyword>
<keyword evidence="4 8" id="KW-0812">Transmembrane</keyword>
<comment type="similarity">
    <text evidence="2">Belongs to the acyltransferase 3 family.</text>
</comment>
<name>A0ABC8AV73_9NOCA</name>
<dbReference type="Pfam" id="PF01757">
    <property type="entry name" value="Acyl_transf_3"/>
    <property type="match status" value="1"/>
</dbReference>
<proteinExistence type="inferred from homology"/>
<feature type="transmembrane region" description="Helical" evidence="8">
    <location>
        <begin position="250"/>
        <end position="267"/>
    </location>
</feature>
<dbReference type="GO" id="GO:0005886">
    <property type="term" value="C:plasma membrane"/>
    <property type="evidence" value="ECO:0007669"/>
    <property type="project" value="UniProtKB-SubCell"/>
</dbReference>
<feature type="transmembrane region" description="Helical" evidence="8">
    <location>
        <begin position="188"/>
        <end position="207"/>
    </location>
</feature>
<feature type="transmembrane region" description="Helical" evidence="8">
    <location>
        <begin position="21"/>
        <end position="40"/>
    </location>
</feature>
<dbReference type="Proteomes" id="UP000180166">
    <property type="component" value="Chromosome"/>
</dbReference>
<dbReference type="InterPro" id="IPR002656">
    <property type="entry name" value="Acyl_transf_3_dom"/>
</dbReference>